<accession>A0A2H4Q4X7</accession>
<dbReference type="RefSeq" id="WP_177171938.1">
    <property type="nucleotide sequence ID" value="NZ_CP024845.1"/>
</dbReference>
<proteinExistence type="predicted"/>
<evidence type="ECO:0000313" key="3">
    <source>
        <dbReference type="Proteomes" id="UP000198888"/>
    </source>
</evidence>
<sequence length="58" mass="6113">MVLRNPAVRWGIGISGGLMIAVISFLFLTGITQLVGYLIALFDAVITPLVLKQAAAAQ</sequence>
<name>A0A1H6VKI8_9EURY</name>
<keyword evidence="3" id="KW-1185">Reference proteome</keyword>
<feature type="transmembrane region" description="Helical" evidence="1">
    <location>
        <begin position="7"/>
        <end position="28"/>
    </location>
</feature>
<organism evidence="2 3">
    <name type="scientific">Halohasta litchfieldiae</name>
    <dbReference type="NCBI Taxonomy" id="1073996"/>
    <lineage>
        <taxon>Archaea</taxon>
        <taxon>Methanobacteriati</taxon>
        <taxon>Methanobacteriota</taxon>
        <taxon>Stenosarchaea group</taxon>
        <taxon>Halobacteria</taxon>
        <taxon>Halobacteriales</taxon>
        <taxon>Haloferacaceae</taxon>
        <taxon>Halohasta</taxon>
    </lineage>
</organism>
<dbReference type="GeneID" id="76389881"/>
<evidence type="ECO:0000256" key="1">
    <source>
        <dbReference type="SAM" id="Phobius"/>
    </source>
</evidence>
<keyword evidence="1" id="KW-0812">Transmembrane</keyword>
<dbReference type="OrthoDB" id="341145at2157"/>
<evidence type="ECO:0000313" key="2">
    <source>
        <dbReference type="EMBL" id="SEJ05128.1"/>
    </source>
</evidence>
<dbReference type="AlphaFoldDB" id="A0A1H6VKI8"/>
<accession>A0A1H6VKI8</accession>
<reference evidence="2 3" key="1">
    <citation type="submission" date="2016-10" db="EMBL/GenBank/DDBJ databases">
        <authorList>
            <person name="de Groot N.N."/>
        </authorList>
    </citation>
    <scope>NUCLEOTIDE SEQUENCE [LARGE SCALE GENOMIC DNA]</scope>
    <source>
        <strain evidence="2 3">DSM 22187</strain>
    </source>
</reference>
<keyword evidence="1" id="KW-1133">Transmembrane helix</keyword>
<gene>
    <name evidence="2" type="ORF">SAMN05444271_11815</name>
</gene>
<dbReference type="KEGG" id="hae:halTADL_2690"/>
<feature type="transmembrane region" description="Helical" evidence="1">
    <location>
        <begin position="34"/>
        <end position="51"/>
    </location>
</feature>
<protein>
    <submittedName>
        <fullName evidence="2">Uncharacterized protein</fullName>
    </submittedName>
</protein>
<dbReference type="Proteomes" id="UP000198888">
    <property type="component" value="Unassembled WGS sequence"/>
</dbReference>
<dbReference type="EMBL" id="FNYR01000018">
    <property type="protein sequence ID" value="SEJ05128.1"/>
    <property type="molecule type" value="Genomic_DNA"/>
</dbReference>
<keyword evidence="1" id="KW-0472">Membrane</keyword>